<keyword evidence="2" id="KW-0732">Signal</keyword>
<gene>
    <name evidence="3" type="ORF">DL546_001070</name>
</gene>
<comment type="caution">
    <text evidence="3">The sequence shown here is derived from an EMBL/GenBank/DDBJ whole genome shotgun (WGS) entry which is preliminary data.</text>
</comment>
<reference evidence="3 4" key="1">
    <citation type="submission" date="2018-08" db="EMBL/GenBank/DDBJ databases">
        <title>Draft genome of the lignicolous fungus Coniochaeta pulveracea.</title>
        <authorList>
            <person name="Borstlap C.J."/>
            <person name="De Witt R.N."/>
            <person name="Botha A."/>
            <person name="Volschenk H."/>
        </authorList>
    </citation>
    <scope>NUCLEOTIDE SEQUENCE [LARGE SCALE GENOMIC DNA]</scope>
    <source>
        <strain evidence="3 4">CAB683</strain>
    </source>
</reference>
<dbReference type="Gene3D" id="3.30.70.80">
    <property type="entry name" value="Peptidase S8 propeptide/proteinase inhibitor I9"/>
    <property type="match status" value="1"/>
</dbReference>
<dbReference type="InterPro" id="IPR037045">
    <property type="entry name" value="S8pro/Inhibitor_I9_sf"/>
</dbReference>
<feature type="chain" id="PRO_5019100477" description="Inhibitor I9 domain-containing protein" evidence="2">
    <location>
        <begin position="20"/>
        <end position="95"/>
    </location>
</feature>
<evidence type="ECO:0000313" key="4">
    <source>
        <dbReference type="Proteomes" id="UP000275385"/>
    </source>
</evidence>
<dbReference type="InterPro" id="IPR052471">
    <property type="entry name" value="PBI_I9"/>
</dbReference>
<evidence type="ECO:0000256" key="2">
    <source>
        <dbReference type="SAM" id="SignalP"/>
    </source>
</evidence>
<organism evidence="3 4">
    <name type="scientific">Coniochaeta pulveracea</name>
    <dbReference type="NCBI Taxonomy" id="177199"/>
    <lineage>
        <taxon>Eukaryota</taxon>
        <taxon>Fungi</taxon>
        <taxon>Dikarya</taxon>
        <taxon>Ascomycota</taxon>
        <taxon>Pezizomycotina</taxon>
        <taxon>Sordariomycetes</taxon>
        <taxon>Sordariomycetidae</taxon>
        <taxon>Coniochaetales</taxon>
        <taxon>Coniochaetaceae</taxon>
        <taxon>Coniochaeta</taxon>
    </lineage>
</organism>
<dbReference type="PANTHER" id="PTHR28288">
    <property type="entry name" value="PROTEASE B INHIBITOR 2"/>
    <property type="match status" value="1"/>
</dbReference>
<sequence length="95" mass="10014">MKLTTLLVAALTVVSGAVAVDVQKSVIISYPAETPDSVVDQAKKAIKDSGGIITHEYQLIKGFAAKVGEKILENVAAMGKPYNALVEEDEVVSIN</sequence>
<dbReference type="AlphaFoldDB" id="A0A420Y7Q4"/>
<accession>A0A420Y7Q4</accession>
<dbReference type="GO" id="GO:0004866">
    <property type="term" value="F:endopeptidase inhibitor activity"/>
    <property type="evidence" value="ECO:0007669"/>
    <property type="project" value="UniProtKB-ARBA"/>
</dbReference>
<dbReference type="PANTHER" id="PTHR28288:SF1">
    <property type="entry name" value="INHIBITOR I9 DOMAIN-CONTAINING PROTEIN"/>
    <property type="match status" value="1"/>
</dbReference>
<dbReference type="FunFam" id="3.30.70.80:FF:000005">
    <property type="entry name" value="Proteinase inhibitor I2B"/>
    <property type="match status" value="1"/>
</dbReference>
<protein>
    <recommendedName>
        <fullName evidence="5">Inhibitor I9 domain-containing protein</fullName>
    </recommendedName>
</protein>
<keyword evidence="4" id="KW-1185">Reference proteome</keyword>
<evidence type="ECO:0000256" key="1">
    <source>
        <dbReference type="ARBA" id="ARBA00038069"/>
    </source>
</evidence>
<dbReference type="GO" id="GO:0042144">
    <property type="term" value="P:vacuole fusion, non-autophagic"/>
    <property type="evidence" value="ECO:0007669"/>
    <property type="project" value="TreeGrafter"/>
</dbReference>
<dbReference type="EMBL" id="QVQW01000036">
    <property type="protein sequence ID" value="RKU43926.1"/>
    <property type="molecule type" value="Genomic_DNA"/>
</dbReference>
<dbReference type="Proteomes" id="UP000275385">
    <property type="component" value="Unassembled WGS sequence"/>
</dbReference>
<comment type="similarity">
    <text evidence="1">Belongs to the protease inhibitor I9 family.</text>
</comment>
<dbReference type="SUPFAM" id="SSF54897">
    <property type="entry name" value="Protease propeptides/inhibitors"/>
    <property type="match status" value="1"/>
</dbReference>
<evidence type="ECO:0000313" key="3">
    <source>
        <dbReference type="EMBL" id="RKU43926.1"/>
    </source>
</evidence>
<feature type="signal peptide" evidence="2">
    <location>
        <begin position="1"/>
        <end position="19"/>
    </location>
</feature>
<proteinExistence type="inferred from homology"/>
<evidence type="ECO:0008006" key="5">
    <source>
        <dbReference type="Google" id="ProtNLM"/>
    </source>
</evidence>
<name>A0A420Y7Q4_9PEZI</name>
<dbReference type="OrthoDB" id="3888684at2759"/>